<comment type="caution">
    <text evidence="2">The sequence shown here is derived from an EMBL/GenBank/DDBJ whole genome shotgun (WGS) entry which is preliminary data.</text>
</comment>
<sequence length="667" mass="76811">MVESDCYEHGDALRRMSDQVKGSHFDLFKSLIDLILAQEAQSDEKMYQFINEEFNTPSSQPLYTPKSVSTGTTPGLMNSSTSLTDVFPMLQRELEHLMYNDVPLLVERFIQQHHPDSSLLPEFIELDSLLHPYEELIKQKVDEISEDTTEVFVLDWITPLLESISADLKEKNPDSQHSRTWRFLPNTPLKGVVSKRKVDCVIMSQYIKDQYPISDVLVPAELKKQESDGIKAAGDLIKYVYEIFNAQPTRSYVVGFTLCGFSMQLWKFDRSGAIGSQAFNIKDSVENLKRFLSLIIIFLTSNKQVLGFDPTFFDIDGETSTPPPQKIQISTAPNPQELVICRLKFRARGICGRGTTCWEAHLLGDKDQKFLIKDSWQPTDRHSEGDMLRGVTKRGIPHVARYHHHQDVEAGSKTVKIDTYVREDLKFMDCQAFQLTSQPDQPGEPKNYFINRTHRRLILKDVGQPIWKVKTPVRLLEALEHCIEGHRALWLVRILHRDISVNNLMINDQADDPDRTSFLIDLDHAIDLSLVDDQTHHHARAGTKVFMSANVLAQEEEHNFVDDLESFFWVFIWICMLHPVKQRKNPSVVRWNQMDPEDLKHIKRGCLANPQHLTNQFTPLFKESAPLIDCVHKFAEIMRDPLVREEAYAATLYDRILKLFQQAQGKI</sequence>
<reference evidence="3" key="1">
    <citation type="submission" date="2014-03" db="EMBL/GenBank/DDBJ databases">
        <title>The Genome Sequence of Puccinia striiformis f. sp. tritici PST-78.</title>
        <authorList>
            <consortium name="The Broad Institute Genome Sequencing Platform"/>
            <person name="Cuomo C."/>
            <person name="Hulbert S."/>
            <person name="Chen X."/>
            <person name="Walker B."/>
            <person name="Young S.K."/>
            <person name="Zeng Q."/>
            <person name="Gargeya S."/>
            <person name="Fitzgerald M."/>
            <person name="Haas B."/>
            <person name="Abouelleil A."/>
            <person name="Alvarado L."/>
            <person name="Arachchi H.M."/>
            <person name="Berlin A.M."/>
            <person name="Chapman S.B."/>
            <person name="Goldberg J."/>
            <person name="Griggs A."/>
            <person name="Gujja S."/>
            <person name="Hansen M."/>
            <person name="Howarth C."/>
            <person name="Imamovic A."/>
            <person name="Larimer J."/>
            <person name="McCowan C."/>
            <person name="Montmayeur A."/>
            <person name="Murphy C."/>
            <person name="Neiman D."/>
            <person name="Pearson M."/>
            <person name="Priest M."/>
            <person name="Roberts A."/>
            <person name="Saif S."/>
            <person name="Shea T."/>
            <person name="Sisk P."/>
            <person name="Sykes S."/>
            <person name="Wortman J."/>
            <person name="Nusbaum C."/>
            <person name="Birren B."/>
        </authorList>
    </citation>
    <scope>NUCLEOTIDE SEQUENCE [LARGE SCALE GENOMIC DNA]</scope>
    <source>
        <strain evidence="3">race PST-78</strain>
    </source>
</reference>
<dbReference type="GO" id="GO:0004672">
    <property type="term" value="F:protein kinase activity"/>
    <property type="evidence" value="ECO:0007669"/>
    <property type="project" value="InterPro"/>
</dbReference>
<proteinExistence type="predicted"/>
<dbReference type="STRING" id="1165861.A0A0L0V1T0"/>
<dbReference type="SUPFAM" id="SSF56112">
    <property type="entry name" value="Protein kinase-like (PK-like)"/>
    <property type="match status" value="1"/>
</dbReference>
<dbReference type="InterPro" id="IPR040976">
    <property type="entry name" value="Pkinase_fungal"/>
</dbReference>
<name>A0A0L0V1T0_9BASI</name>
<dbReference type="InterPro" id="IPR011009">
    <property type="entry name" value="Kinase-like_dom_sf"/>
</dbReference>
<feature type="domain" description="Fungal-type protein kinase" evidence="1">
    <location>
        <begin position="198"/>
        <end position="575"/>
    </location>
</feature>
<gene>
    <name evidence="2" type="ORF">PSTG_13407</name>
</gene>
<dbReference type="PANTHER" id="PTHR38248:SF2">
    <property type="entry name" value="FUNK1 11"/>
    <property type="match status" value="1"/>
</dbReference>
<dbReference type="PROSITE" id="PS00109">
    <property type="entry name" value="PROTEIN_KINASE_TYR"/>
    <property type="match status" value="1"/>
</dbReference>
<dbReference type="Proteomes" id="UP000054564">
    <property type="component" value="Unassembled WGS sequence"/>
</dbReference>
<accession>A0A0L0V1T0</accession>
<dbReference type="OrthoDB" id="5584477at2759"/>
<dbReference type="Pfam" id="PF17667">
    <property type="entry name" value="Pkinase_fungal"/>
    <property type="match status" value="1"/>
</dbReference>
<protein>
    <recommendedName>
        <fullName evidence="1">Fungal-type protein kinase domain-containing protein</fullName>
    </recommendedName>
</protein>
<dbReference type="PANTHER" id="PTHR38248">
    <property type="entry name" value="FUNK1 6"/>
    <property type="match status" value="1"/>
</dbReference>
<keyword evidence="3" id="KW-1185">Reference proteome</keyword>
<dbReference type="Gene3D" id="1.10.510.10">
    <property type="entry name" value="Transferase(Phosphotransferase) domain 1"/>
    <property type="match status" value="1"/>
</dbReference>
<dbReference type="InterPro" id="IPR008266">
    <property type="entry name" value="Tyr_kinase_AS"/>
</dbReference>
<evidence type="ECO:0000259" key="1">
    <source>
        <dbReference type="Pfam" id="PF17667"/>
    </source>
</evidence>
<organism evidence="2 3">
    <name type="scientific">Puccinia striiformis f. sp. tritici PST-78</name>
    <dbReference type="NCBI Taxonomy" id="1165861"/>
    <lineage>
        <taxon>Eukaryota</taxon>
        <taxon>Fungi</taxon>
        <taxon>Dikarya</taxon>
        <taxon>Basidiomycota</taxon>
        <taxon>Pucciniomycotina</taxon>
        <taxon>Pucciniomycetes</taxon>
        <taxon>Pucciniales</taxon>
        <taxon>Pucciniaceae</taxon>
        <taxon>Puccinia</taxon>
    </lineage>
</organism>
<dbReference type="AlphaFoldDB" id="A0A0L0V1T0"/>
<evidence type="ECO:0000313" key="3">
    <source>
        <dbReference type="Proteomes" id="UP000054564"/>
    </source>
</evidence>
<evidence type="ECO:0000313" key="2">
    <source>
        <dbReference type="EMBL" id="KNE93233.1"/>
    </source>
</evidence>
<dbReference type="EMBL" id="AJIL01000142">
    <property type="protein sequence ID" value="KNE93233.1"/>
    <property type="molecule type" value="Genomic_DNA"/>
</dbReference>